<name>A0ABX1PWM4_9RHOO</name>
<comment type="caution">
    <text evidence="9">The sequence shown here is derived from an EMBL/GenBank/DDBJ whole genome shotgun (WGS) entry which is preliminary data.</text>
</comment>
<keyword evidence="10" id="KW-1185">Reference proteome</keyword>
<dbReference type="PANTHER" id="PTHR48090">
    <property type="entry name" value="UNDECAPRENYL-PHOSPHATE 4-DEOXY-4-FORMAMIDO-L-ARABINOSE TRANSFERASE-RELATED"/>
    <property type="match status" value="1"/>
</dbReference>
<dbReference type="CDD" id="cd04187">
    <property type="entry name" value="DPM1_like_bac"/>
    <property type="match status" value="1"/>
</dbReference>
<accession>A0ABX1PWM4</accession>
<keyword evidence="6 7" id="KW-0472">Membrane</keyword>
<reference evidence="9 10" key="1">
    <citation type="submission" date="2019-12" db="EMBL/GenBank/DDBJ databases">
        <title>Comparative genomics gives insights into the taxonomy of the Azoarcus-Aromatoleum group and reveals separate origins of nif in the plant-associated Azoarcus and non-plant-associated Aromatoleum sub-groups.</title>
        <authorList>
            <person name="Lafos M."/>
            <person name="Maluk M."/>
            <person name="Batista M."/>
            <person name="Junghare M."/>
            <person name="Carmona M."/>
            <person name="Faoro H."/>
            <person name="Cruz L.M."/>
            <person name="Battistoni F."/>
            <person name="De Souza E."/>
            <person name="Pedrosa F."/>
            <person name="Chen W.-M."/>
            <person name="Poole P.S."/>
            <person name="Dixon R.A."/>
            <person name="James E.K."/>
        </authorList>
    </citation>
    <scope>NUCLEOTIDE SEQUENCE [LARGE SCALE GENOMIC DNA]</scope>
    <source>
        <strain evidence="9 10">Td21</strain>
    </source>
</reference>
<sequence length="367" mass="40101">MTRLAVVVPCYNEAAVLPDTARRLLTVLADLRARGKADEGSALYFVDDGSSDGTWQIVEALAAKERRVQGIKLSRNCGHQNALLAGLFSASGDAVITIDADLQDDPEAISGMLDAYHGGADVVYGVRRCRTADSFFKRFSAEGYYWLLERLGVEIIFNHADFRLLSRRAIDALKGYDERNIFLRGVVPRLGFNSAMVHYDRTERPAGETKYPLGKMVAFALEGVTSFSAAPLRAITLVGFVVSLLSFAGGLWALWERLVNHEGVPGWASTLVPMFFLGGVQLLSLGVIGEYVAKTYIESKRRPRYVVEGQIGSGFGGSGDKFVSEAGDVVDRQGRVWDVQVEVNGDGRLGGLDRDRLLVMGEQKVGR</sequence>
<gene>
    <name evidence="9" type="ORF">GPA22_04875</name>
</gene>
<evidence type="ECO:0000256" key="3">
    <source>
        <dbReference type="ARBA" id="ARBA00022679"/>
    </source>
</evidence>
<dbReference type="EMBL" id="WTVN01000005">
    <property type="protein sequence ID" value="NMG43062.1"/>
    <property type="molecule type" value="Genomic_DNA"/>
</dbReference>
<evidence type="ECO:0000256" key="5">
    <source>
        <dbReference type="ARBA" id="ARBA00022989"/>
    </source>
</evidence>
<evidence type="ECO:0000256" key="4">
    <source>
        <dbReference type="ARBA" id="ARBA00022692"/>
    </source>
</evidence>
<protein>
    <submittedName>
        <fullName evidence="9">Glycosyltransferase</fullName>
    </submittedName>
</protein>
<comment type="subcellular location">
    <subcellularLocation>
        <location evidence="1">Membrane</location>
        <topology evidence="1">Multi-pass membrane protein</topology>
    </subcellularLocation>
</comment>
<dbReference type="PANTHER" id="PTHR48090:SF1">
    <property type="entry name" value="PROPHAGE BACTOPRENOL GLUCOSYL TRANSFERASE HOMOLOG"/>
    <property type="match status" value="1"/>
</dbReference>
<keyword evidence="2" id="KW-0328">Glycosyltransferase</keyword>
<dbReference type="InterPro" id="IPR029044">
    <property type="entry name" value="Nucleotide-diphossugar_trans"/>
</dbReference>
<feature type="transmembrane region" description="Helical" evidence="7">
    <location>
        <begin position="267"/>
        <end position="293"/>
    </location>
</feature>
<evidence type="ECO:0000313" key="10">
    <source>
        <dbReference type="Proteomes" id="UP000623795"/>
    </source>
</evidence>
<dbReference type="SUPFAM" id="SSF53448">
    <property type="entry name" value="Nucleotide-diphospho-sugar transferases"/>
    <property type="match status" value="1"/>
</dbReference>
<evidence type="ECO:0000256" key="7">
    <source>
        <dbReference type="SAM" id="Phobius"/>
    </source>
</evidence>
<feature type="transmembrane region" description="Helical" evidence="7">
    <location>
        <begin position="234"/>
        <end position="255"/>
    </location>
</feature>
<proteinExistence type="predicted"/>
<dbReference type="Proteomes" id="UP000623795">
    <property type="component" value="Unassembled WGS sequence"/>
</dbReference>
<evidence type="ECO:0000313" key="9">
    <source>
        <dbReference type="EMBL" id="NMG43062.1"/>
    </source>
</evidence>
<feature type="domain" description="Glycosyltransferase 2-like" evidence="8">
    <location>
        <begin position="6"/>
        <end position="171"/>
    </location>
</feature>
<keyword evidence="4 7" id="KW-0812">Transmembrane</keyword>
<keyword evidence="3" id="KW-0808">Transferase</keyword>
<dbReference type="Gene3D" id="3.90.550.10">
    <property type="entry name" value="Spore Coat Polysaccharide Biosynthesis Protein SpsA, Chain A"/>
    <property type="match status" value="1"/>
</dbReference>
<keyword evidence="5 7" id="KW-1133">Transmembrane helix</keyword>
<dbReference type="Pfam" id="PF00535">
    <property type="entry name" value="Glycos_transf_2"/>
    <property type="match status" value="1"/>
</dbReference>
<dbReference type="InterPro" id="IPR001173">
    <property type="entry name" value="Glyco_trans_2-like"/>
</dbReference>
<dbReference type="RefSeq" id="WP_169254980.1">
    <property type="nucleotide sequence ID" value="NZ_WTVN01000005.1"/>
</dbReference>
<evidence type="ECO:0000256" key="1">
    <source>
        <dbReference type="ARBA" id="ARBA00004141"/>
    </source>
</evidence>
<evidence type="ECO:0000256" key="2">
    <source>
        <dbReference type="ARBA" id="ARBA00022676"/>
    </source>
</evidence>
<evidence type="ECO:0000256" key="6">
    <source>
        <dbReference type="ARBA" id="ARBA00023136"/>
    </source>
</evidence>
<dbReference type="InterPro" id="IPR050256">
    <property type="entry name" value="Glycosyltransferase_2"/>
</dbReference>
<organism evidence="9 10">
    <name type="scientific">Aromatoleum toluvorans</name>
    <dbReference type="NCBI Taxonomy" id="92002"/>
    <lineage>
        <taxon>Bacteria</taxon>
        <taxon>Pseudomonadati</taxon>
        <taxon>Pseudomonadota</taxon>
        <taxon>Betaproteobacteria</taxon>
        <taxon>Rhodocyclales</taxon>
        <taxon>Rhodocyclaceae</taxon>
        <taxon>Aromatoleum</taxon>
    </lineage>
</organism>
<evidence type="ECO:0000259" key="8">
    <source>
        <dbReference type="Pfam" id="PF00535"/>
    </source>
</evidence>